<keyword evidence="2" id="KW-0677">Repeat</keyword>
<accession>A0A438CRC3</accession>
<reference evidence="9 10" key="1">
    <citation type="journal article" date="2018" name="PLoS Genet.">
        <title>Population sequencing reveals clonal diversity and ancestral inbreeding in the grapevine cultivar Chardonnay.</title>
        <authorList>
            <person name="Roach M.J."/>
            <person name="Johnson D.L."/>
            <person name="Bohlmann J."/>
            <person name="van Vuuren H.J."/>
            <person name="Jones S.J."/>
            <person name="Pretorius I.S."/>
            <person name="Schmidt S.A."/>
            <person name="Borneman A.R."/>
        </authorList>
    </citation>
    <scope>NUCLEOTIDE SEQUENCE [LARGE SCALE GENOMIC DNA]</scope>
    <source>
        <strain evidence="10">cv. Chardonnay</strain>
        <tissue evidence="9">Leaf</tissue>
    </source>
</reference>
<evidence type="ECO:0000256" key="7">
    <source>
        <dbReference type="PROSITE-ProRule" id="PRU00042"/>
    </source>
</evidence>
<dbReference type="AlphaFoldDB" id="A0A438CRC3"/>
<dbReference type="Gene3D" id="3.30.160.60">
    <property type="entry name" value="Classic Zinc Finger"/>
    <property type="match status" value="1"/>
</dbReference>
<dbReference type="PROSITE" id="PS00028">
    <property type="entry name" value="ZINC_FINGER_C2H2_1"/>
    <property type="match status" value="1"/>
</dbReference>
<dbReference type="GO" id="GO:0003700">
    <property type="term" value="F:DNA-binding transcription factor activity"/>
    <property type="evidence" value="ECO:0007669"/>
    <property type="project" value="InterPro"/>
</dbReference>
<keyword evidence="5" id="KW-0805">Transcription regulation</keyword>
<dbReference type="PROSITE" id="PS50157">
    <property type="entry name" value="ZINC_FINGER_C2H2_2"/>
    <property type="match status" value="1"/>
</dbReference>
<dbReference type="Proteomes" id="UP000288805">
    <property type="component" value="Unassembled WGS sequence"/>
</dbReference>
<dbReference type="PANTHER" id="PTHR45988">
    <property type="entry name" value="C2H2 TYPE ZINC FINGER TRANSCRIPTION FACTOR FAMILY-RELATED"/>
    <property type="match status" value="1"/>
</dbReference>
<dbReference type="EMBL" id="QGNW01002068">
    <property type="protein sequence ID" value="RVW25699.1"/>
    <property type="molecule type" value="Genomic_DNA"/>
</dbReference>
<dbReference type="InterPro" id="IPR013087">
    <property type="entry name" value="Znf_C2H2_type"/>
</dbReference>
<evidence type="ECO:0000256" key="3">
    <source>
        <dbReference type="ARBA" id="ARBA00022771"/>
    </source>
</evidence>
<comment type="caution">
    <text evidence="9">The sequence shown here is derived from an EMBL/GenBank/DDBJ whole genome shotgun (WGS) entry which is preliminary data.</text>
</comment>
<keyword evidence="4" id="KW-0862">Zinc</keyword>
<feature type="domain" description="C2H2-type" evidence="8">
    <location>
        <begin position="139"/>
        <end position="166"/>
    </location>
</feature>
<evidence type="ECO:0000313" key="10">
    <source>
        <dbReference type="Proteomes" id="UP000288805"/>
    </source>
</evidence>
<dbReference type="SUPFAM" id="SSF57667">
    <property type="entry name" value="beta-beta-alpha zinc fingers"/>
    <property type="match status" value="1"/>
</dbReference>
<evidence type="ECO:0000259" key="8">
    <source>
        <dbReference type="PROSITE" id="PS50157"/>
    </source>
</evidence>
<protein>
    <recommendedName>
        <fullName evidence="8">C2H2-type domain-containing protein</fullName>
    </recommendedName>
</protein>
<evidence type="ECO:0000256" key="1">
    <source>
        <dbReference type="ARBA" id="ARBA00022723"/>
    </source>
</evidence>
<dbReference type="InterPro" id="IPR044653">
    <property type="entry name" value="AZF1/2/3-like"/>
</dbReference>
<proteinExistence type="predicted"/>
<gene>
    <name evidence="9" type="ORF">CK203_117666</name>
</gene>
<evidence type="ECO:0000256" key="5">
    <source>
        <dbReference type="ARBA" id="ARBA00023015"/>
    </source>
</evidence>
<dbReference type="PANTHER" id="PTHR45988:SF18">
    <property type="entry name" value="C2H2-TYPE ZINC FINGER FAMILY PROTEIN"/>
    <property type="match status" value="1"/>
</dbReference>
<name>A0A438CRC3_VITVI</name>
<evidence type="ECO:0000256" key="2">
    <source>
        <dbReference type="ARBA" id="ARBA00022737"/>
    </source>
</evidence>
<dbReference type="Pfam" id="PF13912">
    <property type="entry name" value="zf-C2H2_6"/>
    <property type="match status" value="2"/>
</dbReference>
<dbReference type="InterPro" id="IPR036236">
    <property type="entry name" value="Znf_C2H2_sf"/>
</dbReference>
<sequence length="205" mass="22108">MGGGEEGDDVKSKRVIVEARAVCNISCKGLGGSRVWRGQTRAHLYDQRNGGGDSNKINVTWNLQNGSEGGVAENGGTEARTCKKVFPTYQALSGNRSSHSYNKKSLDMENKYVSSSHTSASKGEGLALGTSKQVPQKAHKCRTCNKTFPRGQALGGHQTMHRPKPAQFATPKHEALMLSTEEASQSTGPRVLDFDLNELPSMEGE</sequence>
<keyword evidence="3 7" id="KW-0863">Zinc-finger</keyword>
<evidence type="ECO:0000256" key="6">
    <source>
        <dbReference type="ARBA" id="ARBA00023163"/>
    </source>
</evidence>
<dbReference type="GO" id="GO:0008270">
    <property type="term" value="F:zinc ion binding"/>
    <property type="evidence" value="ECO:0007669"/>
    <property type="project" value="UniProtKB-KW"/>
</dbReference>
<evidence type="ECO:0000313" key="9">
    <source>
        <dbReference type="EMBL" id="RVW25699.1"/>
    </source>
</evidence>
<evidence type="ECO:0000256" key="4">
    <source>
        <dbReference type="ARBA" id="ARBA00022833"/>
    </source>
</evidence>
<dbReference type="GO" id="GO:0043565">
    <property type="term" value="F:sequence-specific DNA binding"/>
    <property type="evidence" value="ECO:0007669"/>
    <property type="project" value="UniProtKB-ARBA"/>
</dbReference>
<keyword evidence="6" id="KW-0804">Transcription</keyword>
<keyword evidence="1" id="KW-0479">Metal-binding</keyword>
<organism evidence="9 10">
    <name type="scientific">Vitis vinifera</name>
    <name type="common">Grape</name>
    <dbReference type="NCBI Taxonomy" id="29760"/>
    <lineage>
        <taxon>Eukaryota</taxon>
        <taxon>Viridiplantae</taxon>
        <taxon>Streptophyta</taxon>
        <taxon>Embryophyta</taxon>
        <taxon>Tracheophyta</taxon>
        <taxon>Spermatophyta</taxon>
        <taxon>Magnoliopsida</taxon>
        <taxon>eudicotyledons</taxon>
        <taxon>Gunneridae</taxon>
        <taxon>Pentapetalae</taxon>
        <taxon>rosids</taxon>
        <taxon>Vitales</taxon>
        <taxon>Vitaceae</taxon>
        <taxon>Viteae</taxon>
        <taxon>Vitis</taxon>
    </lineage>
</organism>